<evidence type="ECO:0000256" key="2">
    <source>
        <dbReference type="SAM" id="SignalP"/>
    </source>
</evidence>
<feature type="region of interest" description="Disordered" evidence="1">
    <location>
        <begin position="23"/>
        <end position="43"/>
    </location>
</feature>
<keyword evidence="7" id="KW-1185">Reference proteome</keyword>
<reference evidence="4 7" key="2">
    <citation type="submission" date="2020-08" db="EMBL/GenBank/DDBJ databases">
        <title>Genomic Encyclopedia of Type Strains, Phase IV (KMG-IV): sequencing the most valuable type-strain genomes for metagenomic binning, comparative biology and taxonomic classification.</title>
        <authorList>
            <person name="Goeker M."/>
        </authorList>
    </citation>
    <scope>NUCLEOTIDE SEQUENCE [LARGE SCALE GENOMIC DNA]</scope>
    <source>
        <strain evidence="4 7">DSM 8510</strain>
    </source>
</reference>
<keyword evidence="4" id="KW-0413">Isomerase</keyword>
<evidence type="ECO:0000256" key="1">
    <source>
        <dbReference type="SAM" id="MobiDB-lite"/>
    </source>
</evidence>
<evidence type="ECO:0000313" key="6">
    <source>
        <dbReference type="Proteomes" id="UP000430021"/>
    </source>
</evidence>
<proteinExistence type="predicted"/>
<dbReference type="AlphaFoldDB" id="A0A6I4UP53"/>
<dbReference type="Pfam" id="PF13462">
    <property type="entry name" value="Thioredoxin_4"/>
    <property type="match status" value="1"/>
</dbReference>
<dbReference type="EMBL" id="JACICE010000002">
    <property type="protein sequence ID" value="MBB3775572.1"/>
    <property type="molecule type" value="Genomic_DNA"/>
</dbReference>
<feature type="signal peptide" evidence="2">
    <location>
        <begin position="1"/>
        <end position="21"/>
    </location>
</feature>
<gene>
    <name evidence="4" type="ORF">FHS52_001541</name>
    <name evidence="5" type="ORF">GRI59_12000</name>
</gene>
<dbReference type="OrthoDB" id="8478320at2"/>
<dbReference type="EMBL" id="WTYB01000002">
    <property type="protein sequence ID" value="MXP39329.1"/>
    <property type="molecule type" value="Genomic_DNA"/>
</dbReference>
<dbReference type="GO" id="GO:0016853">
    <property type="term" value="F:isomerase activity"/>
    <property type="evidence" value="ECO:0007669"/>
    <property type="project" value="UniProtKB-KW"/>
</dbReference>
<reference evidence="5 6" key="1">
    <citation type="submission" date="2019-12" db="EMBL/GenBank/DDBJ databases">
        <title>Genomic-based taxomic classification of the family Erythrobacteraceae.</title>
        <authorList>
            <person name="Xu L."/>
        </authorList>
    </citation>
    <scope>NUCLEOTIDE SEQUENCE [LARGE SCALE GENOMIC DNA]</scope>
    <source>
        <strain evidence="5 6">JCM 10282</strain>
    </source>
</reference>
<organism evidence="5 6">
    <name type="scientific">Erythrobacter ramosus</name>
    <dbReference type="NCBI Taxonomy" id="35811"/>
    <lineage>
        <taxon>Bacteria</taxon>
        <taxon>Pseudomonadati</taxon>
        <taxon>Pseudomonadota</taxon>
        <taxon>Alphaproteobacteria</taxon>
        <taxon>Sphingomonadales</taxon>
        <taxon>Erythrobacteraceae</taxon>
        <taxon>Erythrobacter/Porphyrobacter group</taxon>
        <taxon>Erythrobacter</taxon>
    </lineage>
</organism>
<dbReference type="SUPFAM" id="SSF52833">
    <property type="entry name" value="Thioredoxin-like"/>
    <property type="match status" value="1"/>
</dbReference>
<evidence type="ECO:0000313" key="5">
    <source>
        <dbReference type="EMBL" id="MXP39329.1"/>
    </source>
</evidence>
<dbReference type="Proteomes" id="UP000430021">
    <property type="component" value="Unassembled WGS sequence"/>
</dbReference>
<sequence>MIKPLLLAAAALALTTGPALAQQDLSRPDSSFQSKDNPGNWQTTIARTDRGHVIGDPKADTRLVEFISYTCPHCADFAARGEPALELVLLMPGKISLEVRPVIRNALDLTVTLLAQCGDPSGFKSRHQALMLAQADWLGKARTAPESQRTAWLRGDKAGRMNAASALGLTTMLVNRGQSQTELDACVMNDVAAKKLLDNGRADFDELGVNSTPSFALDGKLLNEVHSWEDLYPVLSAKFSPAPG</sequence>
<comment type="caution">
    <text evidence="5">The sequence shown here is derived from an EMBL/GenBank/DDBJ whole genome shotgun (WGS) entry which is preliminary data.</text>
</comment>
<dbReference type="RefSeq" id="WP_160761380.1">
    <property type="nucleotide sequence ID" value="NZ_BAAADZ010000010.1"/>
</dbReference>
<feature type="domain" description="Thioredoxin-like fold" evidence="3">
    <location>
        <begin position="49"/>
        <end position="232"/>
    </location>
</feature>
<evidence type="ECO:0000313" key="4">
    <source>
        <dbReference type="EMBL" id="MBB3775572.1"/>
    </source>
</evidence>
<dbReference type="Proteomes" id="UP000548685">
    <property type="component" value="Unassembled WGS sequence"/>
</dbReference>
<keyword evidence="2" id="KW-0732">Signal</keyword>
<dbReference type="InterPro" id="IPR036249">
    <property type="entry name" value="Thioredoxin-like_sf"/>
</dbReference>
<dbReference type="InterPro" id="IPR012336">
    <property type="entry name" value="Thioredoxin-like_fold"/>
</dbReference>
<evidence type="ECO:0000259" key="3">
    <source>
        <dbReference type="Pfam" id="PF13462"/>
    </source>
</evidence>
<accession>A0A6I4UP53</accession>
<protein>
    <submittedName>
        <fullName evidence="4">Protein-disulfide isomerase</fullName>
    </submittedName>
    <submittedName>
        <fullName evidence="5">Thioredoxin domain-containing protein</fullName>
    </submittedName>
</protein>
<feature type="chain" id="PRO_5026066894" evidence="2">
    <location>
        <begin position="22"/>
        <end position="244"/>
    </location>
</feature>
<name>A0A6I4UP53_9SPHN</name>
<dbReference type="Gene3D" id="1.10.40.110">
    <property type="match status" value="1"/>
</dbReference>
<evidence type="ECO:0000313" key="7">
    <source>
        <dbReference type="Proteomes" id="UP000548685"/>
    </source>
</evidence>
<dbReference type="Gene3D" id="3.40.30.10">
    <property type="entry name" value="Glutaredoxin"/>
    <property type="match status" value="1"/>
</dbReference>